<feature type="domain" description="Calcineurin-like phosphoesterase" evidence="10">
    <location>
        <begin position="43"/>
        <end position="257"/>
    </location>
</feature>
<dbReference type="OMA" id="QINFPII"/>
<dbReference type="Pfam" id="PF00149">
    <property type="entry name" value="Metallophos"/>
    <property type="match status" value="1"/>
</dbReference>
<feature type="signal peptide" evidence="9">
    <location>
        <begin position="1"/>
        <end position="33"/>
    </location>
</feature>
<reference evidence="13" key="1">
    <citation type="submission" date="2025-08" db="UniProtKB">
        <authorList>
            <consortium name="RefSeq"/>
        </authorList>
    </citation>
    <scope>IDENTIFICATION</scope>
    <source>
        <tissue evidence="13">Whole organism</tissue>
    </source>
</reference>
<dbReference type="InterPro" id="IPR036907">
    <property type="entry name" value="5'-Nucleotdase_C_sf"/>
</dbReference>
<evidence type="ECO:0000256" key="8">
    <source>
        <dbReference type="SAM" id="MobiDB-lite"/>
    </source>
</evidence>
<evidence type="ECO:0000313" key="13">
    <source>
        <dbReference type="RefSeq" id="XP_018006981.2"/>
    </source>
</evidence>
<dbReference type="Gene3D" id="3.90.780.10">
    <property type="entry name" value="5'-Nucleotidase, C-terminal domain"/>
    <property type="match status" value="1"/>
</dbReference>
<feature type="region of interest" description="Disordered" evidence="8">
    <location>
        <begin position="577"/>
        <end position="614"/>
    </location>
</feature>
<evidence type="ECO:0000256" key="3">
    <source>
        <dbReference type="ARBA" id="ARBA00012643"/>
    </source>
</evidence>
<dbReference type="GO" id="GO:0005886">
    <property type="term" value="C:plasma membrane"/>
    <property type="evidence" value="ECO:0007669"/>
    <property type="project" value="TreeGrafter"/>
</dbReference>
<dbReference type="InterPro" id="IPR006179">
    <property type="entry name" value="5_nucleotidase/apyrase"/>
</dbReference>
<dbReference type="Proteomes" id="UP000694843">
    <property type="component" value="Unplaced"/>
</dbReference>
<dbReference type="KEGG" id="hazt:108664799"/>
<dbReference type="SUPFAM" id="SSF55816">
    <property type="entry name" value="5'-nucleotidase (syn. UDP-sugar hydrolase), C-terminal domain"/>
    <property type="match status" value="1"/>
</dbReference>
<dbReference type="PROSITE" id="PS00786">
    <property type="entry name" value="5_NUCLEOTIDASE_2"/>
    <property type="match status" value="1"/>
</dbReference>
<dbReference type="GO" id="GO:0008253">
    <property type="term" value="F:5'-nucleotidase activity"/>
    <property type="evidence" value="ECO:0007669"/>
    <property type="project" value="UniProtKB-EC"/>
</dbReference>
<evidence type="ECO:0000256" key="1">
    <source>
        <dbReference type="ARBA" id="ARBA00000815"/>
    </source>
</evidence>
<evidence type="ECO:0000256" key="4">
    <source>
        <dbReference type="ARBA" id="ARBA00022723"/>
    </source>
</evidence>
<comment type="catalytic activity">
    <reaction evidence="1">
        <text>a ribonucleoside 5'-phosphate + H2O = a ribonucleoside + phosphate</text>
        <dbReference type="Rhea" id="RHEA:12484"/>
        <dbReference type="ChEBI" id="CHEBI:15377"/>
        <dbReference type="ChEBI" id="CHEBI:18254"/>
        <dbReference type="ChEBI" id="CHEBI:43474"/>
        <dbReference type="ChEBI" id="CHEBI:58043"/>
        <dbReference type="EC" id="3.1.3.5"/>
    </reaction>
</comment>
<evidence type="ECO:0000259" key="10">
    <source>
        <dbReference type="Pfam" id="PF00149"/>
    </source>
</evidence>
<protein>
    <recommendedName>
        <fullName evidence="3">5'-nucleotidase</fullName>
        <ecNumber evidence="3">3.1.3.5</ecNumber>
    </recommendedName>
</protein>
<dbReference type="PRINTS" id="PR01607">
    <property type="entry name" value="APYRASEFAMLY"/>
</dbReference>
<evidence type="ECO:0000313" key="12">
    <source>
        <dbReference type="Proteomes" id="UP000694843"/>
    </source>
</evidence>
<dbReference type="InterPro" id="IPR006146">
    <property type="entry name" value="5'-Nucleotdase_CS"/>
</dbReference>
<dbReference type="GO" id="GO:0046872">
    <property type="term" value="F:metal ion binding"/>
    <property type="evidence" value="ECO:0007669"/>
    <property type="project" value="UniProtKB-KW"/>
</dbReference>
<evidence type="ECO:0000256" key="2">
    <source>
        <dbReference type="ARBA" id="ARBA00006654"/>
    </source>
</evidence>
<dbReference type="GO" id="GO:0006196">
    <property type="term" value="P:AMP catabolic process"/>
    <property type="evidence" value="ECO:0007669"/>
    <property type="project" value="TreeGrafter"/>
</dbReference>
<dbReference type="RefSeq" id="XP_018006981.2">
    <property type="nucleotide sequence ID" value="XM_018151492.2"/>
</dbReference>
<proteinExistence type="inferred from homology"/>
<dbReference type="GO" id="GO:0000166">
    <property type="term" value="F:nucleotide binding"/>
    <property type="evidence" value="ECO:0007669"/>
    <property type="project" value="UniProtKB-KW"/>
</dbReference>
<dbReference type="SUPFAM" id="SSF56300">
    <property type="entry name" value="Metallo-dependent phosphatases"/>
    <property type="match status" value="1"/>
</dbReference>
<dbReference type="FunFam" id="3.60.21.10:FF:000020">
    <property type="entry name" value="NT5E isoform 4"/>
    <property type="match status" value="1"/>
</dbReference>
<evidence type="ECO:0000259" key="11">
    <source>
        <dbReference type="Pfam" id="PF02872"/>
    </source>
</evidence>
<keyword evidence="5 9" id="KW-0732">Signal</keyword>
<dbReference type="CDD" id="cd07409">
    <property type="entry name" value="MPP_CD73_N"/>
    <property type="match status" value="1"/>
</dbReference>
<dbReference type="OrthoDB" id="7722975at2759"/>
<sequence>MYISSPLDPRTHSVPKIFVVIIVLAVNMGPSAGQTSGEEFTLSILHVNDVHARFEQTNVYSGRCTPGDEENNRCYGGFARIHSAVKKLRAELPHTLFLAAGDYFQGTVWYSIHRYKAMAHFLNILNHDAMSLGNHEFDDGIPNLVHFLENASFPVLAANIDDAREPTMQGKYAKSVVIERGGRLIGIVGYVTTETLRIADTGKLDITDEITAVRREARRLKSEGVDIIVGLGHAGYRKDVELARHVVELDVVVGGHTNTFLYTGADPSTEVSVDQYPSVVTQAGGRQVPVVQAYAFGKYLGRLDVTFDDRGEVVRWTGNPILLDNSIERDPFILSELVPWKIQMNAIVTEEIGKTFVFLDGNRLSCRMKECNLGNLETDAVIHLNAKFPDDLEWARTSLAVINGGGIRSSIDERASNGTITMEDILTVAPFQNTIDIVELRGRHVREMFEHSVATYDPMALDPGGRFLQVSGFVVVFDINQPPGSRVVRLQARCVSCRVPVMEDVQDDQVYKIAMPSFIANGGDGYTVIQDEKIQHHLTGLLDTDIYSQYIQMVSPIYQGLENRILFVDSTKVCSDADKPQSPPIATDGQRPLVAGGPETPASGPAPGPAHNPFLIEPQQMINEMMTRHDNYFRKYYEKKLKKEKKRLLAEQINLKAASLKLQERFKEIKLHELNVKLHERILQSFDSLQNSDFAVAVTETPATGEELVVPRIFVSAANGGNAIESIGFLAPGFNVSLPRARLQIGSAVVLPTAVTGTNGPGVASAVSPARVFNIFQKFSPAVVKSKQVVTLLNATKNVNQINPTSHGFEFDAVNFGERLNG</sequence>
<dbReference type="FunFam" id="3.90.780.10:FF:000001">
    <property type="entry name" value="NT5E isoform 3"/>
    <property type="match status" value="1"/>
</dbReference>
<keyword evidence="6" id="KW-0547">Nucleotide-binding</keyword>
<dbReference type="AlphaFoldDB" id="A0A8B7MZK4"/>
<evidence type="ECO:0000256" key="5">
    <source>
        <dbReference type="ARBA" id="ARBA00022729"/>
    </source>
</evidence>
<feature type="domain" description="5'-Nucleotidase C-terminal" evidence="11">
    <location>
        <begin position="353"/>
        <end position="530"/>
    </location>
</feature>
<evidence type="ECO:0000256" key="6">
    <source>
        <dbReference type="ARBA" id="ARBA00022741"/>
    </source>
</evidence>
<organism evidence="12 13">
    <name type="scientific">Hyalella azteca</name>
    <name type="common">Amphipod</name>
    <dbReference type="NCBI Taxonomy" id="294128"/>
    <lineage>
        <taxon>Eukaryota</taxon>
        <taxon>Metazoa</taxon>
        <taxon>Ecdysozoa</taxon>
        <taxon>Arthropoda</taxon>
        <taxon>Crustacea</taxon>
        <taxon>Multicrustacea</taxon>
        <taxon>Malacostraca</taxon>
        <taxon>Eumalacostraca</taxon>
        <taxon>Peracarida</taxon>
        <taxon>Amphipoda</taxon>
        <taxon>Senticaudata</taxon>
        <taxon>Talitrida</taxon>
        <taxon>Talitroidea</taxon>
        <taxon>Hyalellidae</taxon>
        <taxon>Hyalella</taxon>
    </lineage>
</organism>
<accession>A0A8B7MZK4</accession>
<dbReference type="GeneID" id="108664799"/>
<dbReference type="InterPro" id="IPR004843">
    <property type="entry name" value="Calcineurin-like_PHP"/>
</dbReference>
<dbReference type="EC" id="3.1.3.5" evidence="3"/>
<comment type="similarity">
    <text evidence="2">Belongs to the 5'-nucleotidase family.</text>
</comment>
<dbReference type="Pfam" id="PF02872">
    <property type="entry name" value="5_nucleotid_C"/>
    <property type="match status" value="1"/>
</dbReference>
<evidence type="ECO:0000256" key="9">
    <source>
        <dbReference type="SAM" id="SignalP"/>
    </source>
</evidence>
<evidence type="ECO:0000256" key="7">
    <source>
        <dbReference type="ARBA" id="ARBA00022801"/>
    </source>
</evidence>
<dbReference type="Gene3D" id="3.60.21.10">
    <property type="match status" value="1"/>
</dbReference>
<name>A0A8B7MZK4_HYAAZ</name>
<dbReference type="PANTHER" id="PTHR11575">
    <property type="entry name" value="5'-NUCLEOTIDASE-RELATED"/>
    <property type="match status" value="1"/>
</dbReference>
<dbReference type="InterPro" id="IPR008334">
    <property type="entry name" value="5'-Nucleotdase_C"/>
</dbReference>
<gene>
    <name evidence="13" type="primary">LOC108664799</name>
</gene>
<keyword evidence="12" id="KW-1185">Reference proteome</keyword>
<keyword evidence="4" id="KW-0479">Metal-binding</keyword>
<dbReference type="PANTHER" id="PTHR11575:SF24">
    <property type="entry name" value="5'-NUCLEOTIDASE"/>
    <property type="match status" value="1"/>
</dbReference>
<keyword evidence="7" id="KW-0378">Hydrolase</keyword>
<feature type="chain" id="PRO_5037839230" description="5'-nucleotidase" evidence="9">
    <location>
        <begin position="34"/>
        <end position="822"/>
    </location>
</feature>
<dbReference type="InterPro" id="IPR029052">
    <property type="entry name" value="Metallo-depent_PP-like"/>
</dbReference>